<comment type="subcellular location">
    <subcellularLocation>
        <location evidence="1">Membrane</location>
        <topology evidence="1">Multi-pass membrane protein</topology>
    </subcellularLocation>
</comment>
<dbReference type="Proteomes" id="UP000002384">
    <property type="component" value="Chromosome"/>
</dbReference>
<name>B7KEW9_GLOC7</name>
<keyword evidence="5 6" id="KW-0472">Membrane</keyword>
<accession>B7KEW9</accession>
<evidence type="ECO:0000256" key="6">
    <source>
        <dbReference type="SAM" id="Phobius"/>
    </source>
</evidence>
<evidence type="ECO:0000313" key="8">
    <source>
        <dbReference type="Proteomes" id="UP000002384"/>
    </source>
</evidence>
<evidence type="ECO:0008006" key="9">
    <source>
        <dbReference type="Google" id="ProtNLM"/>
    </source>
</evidence>
<feature type="transmembrane region" description="Helical" evidence="6">
    <location>
        <begin position="53"/>
        <end position="73"/>
    </location>
</feature>
<dbReference type="HOGENOM" id="CLU_094758_1_0_3"/>
<dbReference type="Pfam" id="PF16166">
    <property type="entry name" value="TIC20"/>
    <property type="match status" value="1"/>
</dbReference>
<evidence type="ECO:0000313" key="7">
    <source>
        <dbReference type="EMBL" id="ACK70425.1"/>
    </source>
</evidence>
<dbReference type="InterPro" id="IPR005691">
    <property type="entry name" value="Tic20"/>
</dbReference>
<dbReference type="GO" id="GO:0016020">
    <property type="term" value="C:membrane"/>
    <property type="evidence" value="ECO:0007669"/>
    <property type="project" value="UniProtKB-SubCell"/>
</dbReference>
<sequence>MTTPATTEVKDRILAALVYILPLIYALPFGVSLLKQIPFLGLIYLPLSPLISLYYSLPFAGLIIFFVLFFAVVRNERVSRFIRFNTLQAILIDIALILCGLILPIFGQVLAGENLLVLTLNNTVFLGTLTACIFGIIQSARGFYAEIPAISEAVYAQLPW</sequence>
<keyword evidence="4 6" id="KW-1133">Transmembrane helix</keyword>
<evidence type="ECO:0000256" key="4">
    <source>
        <dbReference type="ARBA" id="ARBA00022989"/>
    </source>
</evidence>
<evidence type="ECO:0000256" key="1">
    <source>
        <dbReference type="ARBA" id="ARBA00004141"/>
    </source>
</evidence>
<gene>
    <name evidence="7" type="ordered locus">PCC7424_1995</name>
</gene>
<dbReference type="STRING" id="65393.PCC7424_1995"/>
<dbReference type="AlphaFoldDB" id="B7KEW9"/>
<evidence type="ECO:0000256" key="5">
    <source>
        <dbReference type="ARBA" id="ARBA00023136"/>
    </source>
</evidence>
<organism evidence="7 8">
    <name type="scientific">Gloeothece citriformis (strain PCC 7424)</name>
    <name type="common">Cyanothece sp. (strain PCC 7424)</name>
    <dbReference type="NCBI Taxonomy" id="65393"/>
    <lineage>
        <taxon>Bacteria</taxon>
        <taxon>Bacillati</taxon>
        <taxon>Cyanobacteriota</taxon>
        <taxon>Cyanophyceae</taxon>
        <taxon>Oscillatoriophycideae</taxon>
        <taxon>Chroococcales</taxon>
        <taxon>Aphanothecaceae</taxon>
        <taxon>Gloeothece</taxon>
        <taxon>Gloeothece citriformis</taxon>
    </lineage>
</organism>
<keyword evidence="8" id="KW-1185">Reference proteome</keyword>
<feature type="transmembrane region" description="Helical" evidence="6">
    <location>
        <begin position="115"/>
        <end position="137"/>
    </location>
</feature>
<dbReference type="PANTHER" id="PTHR33510:SF5">
    <property type="entry name" value="PROTEIN TIC 20-II, CHLOROPLASTIC"/>
    <property type="match status" value="1"/>
</dbReference>
<protein>
    <recommendedName>
        <fullName evidence="9">Tic20 family protein</fullName>
    </recommendedName>
</protein>
<keyword evidence="3 6" id="KW-0812">Transmembrane</keyword>
<dbReference type="EMBL" id="CP001291">
    <property type="protein sequence ID" value="ACK70425.1"/>
    <property type="molecule type" value="Genomic_DNA"/>
</dbReference>
<evidence type="ECO:0000256" key="3">
    <source>
        <dbReference type="ARBA" id="ARBA00022692"/>
    </source>
</evidence>
<comment type="similarity">
    <text evidence="2">Belongs to the Tic20 family.</text>
</comment>
<evidence type="ECO:0000256" key="2">
    <source>
        <dbReference type="ARBA" id="ARBA00009596"/>
    </source>
</evidence>
<proteinExistence type="inferred from homology"/>
<reference evidence="8" key="1">
    <citation type="journal article" date="2011" name="MBio">
        <title>Novel metabolic attributes of the genus Cyanothece, comprising a group of unicellular nitrogen-fixing Cyanobacteria.</title>
        <authorList>
            <person name="Bandyopadhyay A."/>
            <person name="Elvitigala T."/>
            <person name="Welsh E."/>
            <person name="Stockel J."/>
            <person name="Liberton M."/>
            <person name="Min H."/>
            <person name="Sherman L.A."/>
            <person name="Pakrasi H.B."/>
        </authorList>
    </citation>
    <scope>NUCLEOTIDE SEQUENCE [LARGE SCALE GENOMIC DNA]</scope>
    <source>
        <strain evidence="8">PCC 7424</strain>
    </source>
</reference>
<dbReference type="PANTHER" id="PTHR33510">
    <property type="entry name" value="PROTEIN TIC 20-II, CHLOROPLASTIC"/>
    <property type="match status" value="1"/>
</dbReference>
<dbReference type="KEGG" id="cyc:PCC7424_1995"/>
<dbReference type="RefSeq" id="WP_015954031.1">
    <property type="nucleotide sequence ID" value="NC_011729.1"/>
</dbReference>
<dbReference type="eggNOG" id="ENOG502ZXE8">
    <property type="taxonomic scope" value="Bacteria"/>
</dbReference>
<feature type="transmembrane region" description="Helical" evidence="6">
    <location>
        <begin position="12"/>
        <end position="33"/>
    </location>
</feature>
<dbReference type="OrthoDB" id="558786at2"/>
<feature type="transmembrane region" description="Helical" evidence="6">
    <location>
        <begin position="85"/>
        <end position="109"/>
    </location>
</feature>